<dbReference type="Pfam" id="PF00196">
    <property type="entry name" value="GerE"/>
    <property type="match status" value="1"/>
</dbReference>
<dbReference type="SMART" id="SM00421">
    <property type="entry name" value="HTH_LUXR"/>
    <property type="match status" value="1"/>
</dbReference>
<dbReference type="InterPro" id="IPR000792">
    <property type="entry name" value="Tscrpt_reg_LuxR_C"/>
</dbReference>
<evidence type="ECO:0000259" key="1">
    <source>
        <dbReference type="SMART" id="SM00421"/>
    </source>
</evidence>
<name>A0A5P2DUE9_STRVZ</name>
<dbReference type="Proteomes" id="UP000324101">
    <property type="component" value="Chromosome"/>
</dbReference>
<dbReference type="GO" id="GO:0006355">
    <property type="term" value="P:regulation of DNA-templated transcription"/>
    <property type="evidence" value="ECO:0007669"/>
    <property type="project" value="InterPro"/>
</dbReference>
<proteinExistence type="predicted"/>
<dbReference type="Gene3D" id="1.10.10.10">
    <property type="entry name" value="Winged helix-like DNA-binding domain superfamily/Winged helix DNA-binding domain"/>
    <property type="match status" value="1"/>
</dbReference>
<evidence type="ECO:0000313" key="2">
    <source>
        <dbReference type="EMBL" id="QES57748.1"/>
    </source>
</evidence>
<accession>A0A5P2DUE9</accession>
<dbReference type="InterPro" id="IPR016032">
    <property type="entry name" value="Sig_transdc_resp-reg_C-effctor"/>
</dbReference>
<dbReference type="RefSeq" id="WP_150260546.1">
    <property type="nucleotide sequence ID" value="NZ_CP029189.1"/>
</dbReference>
<dbReference type="SUPFAM" id="SSF46894">
    <property type="entry name" value="C-terminal effector domain of the bipartite response regulators"/>
    <property type="match status" value="1"/>
</dbReference>
<dbReference type="AlphaFoldDB" id="A0A5P2DUE9"/>
<evidence type="ECO:0000313" key="3">
    <source>
        <dbReference type="Proteomes" id="UP000324101"/>
    </source>
</evidence>
<dbReference type="OrthoDB" id="4253806at2"/>
<protein>
    <recommendedName>
        <fullName evidence="1">HTH luxR-type domain-containing protein</fullName>
    </recommendedName>
</protein>
<reference evidence="2 3" key="1">
    <citation type="submission" date="2018-05" db="EMBL/GenBank/DDBJ databases">
        <title>Streptomyces venezuelae.</title>
        <authorList>
            <person name="Kim W."/>
            <person name="Lee N."/>
            <person name="Cho B.-K."/>
        </authorList>
    </citation>
    <scope>NUCLEOTIDE SEQUENCE [LARGE SCALE GENOMIC DNA]</scope>
    <source>
        <strain evidence="2 3">ATCC 21018</strain>
    </source>
</reference>
<dbReference type="GO" id="GO:0003677">
    <property type="term" value="F:DNA binding"/>
    <property type="evidence" value="ECO:0007669"/>
    <property type="project" value="InterPro"/>
</dbReference>
<dbReference type="EMBL" id="CP029189">
    <property type="protein sequence ID" value="QES57748.1"/>
    <property type="molecule type" value="Genomic_DNA"/>
</dbReference>
<organism evidence="2 3">
    <name type="scientific">Streptomyces venezuelae</name>
    <dbReference type="NCBI Taxonomy" id="54571"/>
    <lineage>
        <taxon>Bacteria</taxon>
        <taxon>Bacillati</taxon>
        <taxon>Actinomycetota</taxon>
        <taxon>Actinomycetes</taxon>
        <taxon>Kitasatosporales</taxon>
        <taxon>Streptomycetaceae</taxon>
        <taxon>Streptomyces</taxon>
    </lineage>
</organism>
<feature type="domain" description="HTH luxR-type" evidence="1">
    <location>
        <begin position="9"/>
        <end position="66"/>
    </location>
</feature>
<sequence length="165" mass="17469">MAARPSTVTPLLTPAQLRIAAKVALGMSSVQVAADLGLSKATVDVQMSDSNTRACVSSRTALIHVCYATGQLPRPDPIAPAPTADEVERTILWGLALGAGLAETGRLCHYSTDVVGKRLRGLRKRWTASNDPHLITLGWQYGVLDASRGPVGFADRPASRRGSPQ</sequence>
<gene>
    <name evidence="2" type="ORF">DEJ51_29240</name>
</gene>
<dbReference type="InterPro" id="IPR036388">
    <property type="entry name" value="WH-like_DNA-bd_sf"/>
</dbReference>